<dbReference type="InterPro" id="IPR013011">
    <property type="entry name" value="PTS_EIIB_2"/>
</dbReference>
<sequence>MLHQKEKHILQYLMDNREQFITSKELAAHLSCSDRTVRSYLKNLMAMTSEQTGWTITAKQGYGYQLKISDREAYQEFLKAEVLMEAAQTNLEGIEDRYNYILNKLLFEQEEVYFDDLVSELFVSRSTLSSDFKKIRQDLAKYDLQIESKAKRGVYVKGSERNIRRFIMDYFFHDNFFHVLHNYIAIEISGRPISLEELTIIVLDECREGQLRVSDFVIQNLVIHIALSLKRIGEGFQISQLDGCNLKDYSAESRIAQRILDRIHLATGLEFPKEEVDYITLHLISKASLKLDKQEKGDIVEQLRAQLSRALEEEEGLRDYAFQSDFQLVEGLVTHLSTLLIRLKNHVRMDNPLLADIQQQYAPVLAMTRDLLAAMPLFGDEELPDDEVAYVALHFMAAMERHKEKQKFNILVICATGYGSAQMLKNRIDHELGNLVHIVDVIGYYELNDERLKNIDFIISSIDLSNLVFTLPVFTVSIFLKPEEIKEIKQKMANFKSTKGCRLDIKGSEEVSDLETVFDDYFSPECFIVLDQADKDEALTELLERMAVGEEGEFPAQMRSLMEQRERMSSVVFSDTIAVPHPIKPCAKKHQIGLAIVRSGLNWSEDYPEISLIFLASPSIYDNEGMDRLTSKIVDLLEEPDLQKQIRVCQTFEEFKQIFLSIK</sequence>
<dbReference type="InterPro" id="IPR002178">
    <property type="entry name" value="PTS_EIIA_type-2_dom"/>
</dbReference>
<evidence type="ECO:0000259" key="7">
    <source>
        <dbReference type="PROSITE" id="PS51094"/>
    </source>
</evidence>
<gene>
    <name evidence="10" type="ORF">FDP16_08330</name>
</gene>
<dbReference type="InterPro" id="IPR050661">
    <property type="entry name" value="BglG_antiterminators"/>
</dbReference>
<evidence type="ECO:0000259" key="9">
    <source>
        <dbReference type="PROSITE" id="PS51372"/>
    </source>
</evidence>
<dbReference type="PANTHER" id="PTHR30185">
    <property type="entry name" value="CRYPTIC BETA-GLUCOSIDE BGL OPERON ANTITERMINATOR"/>
    <property type="match status" value="1"/>
</dbReference>
<dbReference type="InterPro" id="IPR003501">
    <property type="entry name" value="PTS_EIIB_2/3"/>
</dbReference>
<dbReference type="InterPro" id="IPR007737">
    <property type="entry name" value="Mga_HTH"/>
</dbReference>
<keyword evidence="2" id="KW-0677">Repeat</keyword>
<dbReference type="Gene3D" id="1.10.10.10">
    <property type="entry name" value="Winged helix-like DNA-binding domain superfamily/Winged helix DNA-binding domain"/>
    <property type="match status" value="2"/>
</dbReference>
<dbReference type="GO" id="GO:0009401">
    <property type="term" value="P:phosphoenolpyruvate-dependent sugar phosphotransferase system"/>
    <property type="evidence" value="ECO:0007669"/>
    <property type="project" value="InterPro"/>
</dbReference>
<dbReference type="PROSITE" id="PS51094">
    <property type="entry name" value="PTS_EIIA_TYPE_2"/>
    <property type="match status" value="1"/>
</dbReference>
<dbReference type="InterPro" id="IPR036388">
    <property type="entry name" value="WH-like_DNA-bd_sf"/>
</dbReference>
<dbReference type="Proteomes" id="UP000509535">
    <property type="component" value="Chromosome"/>
</dbReference>
<dbReference type="SUPFAM" id="SSF55804">
    <property type="entry name" value="Phoshotransferase/anion transport protein"/>
    <property type="match status" value="1"/>
</dbReference>
<dbReference type="InterPro" id="IPR036634">
    <property type="entry name" value="PRD_sf"/>
</dbReference>
<dbReference type="SUPFAM" id="SSF63520">
    <property type="entry name" value="PTS-regulatory domain, PRD"/>
    <property type="match status" value="2"/>
</dbReference>
<evidence type="ECO:0000256" key="1">
    <source>
        <dbReference type="ARBA" id="ARBA00022679"/>
    </source>
</evidence>
<dbReference type="Pfam" id="PF05043">
    <property type="entry name" value="Mga"/>
    <property type="match status" value="1"/>
</dbReference>
<dbReference type="Gene3D" id="3.40.50.2300">
    <property type="match status" value="1"/>
</dbReference>
<dbReference type="Gene3D" id="1.10.1790.10">
    <property type="entry name" value="PRD domain"/>
    <property type="match status" value="2"/>
</dbReference>
<dbReference type="SUPFAM" id="SSF52794">
    <property type="entry name" value="PTS system IIB component-like"/>
    <property type="match status" value="1"/>
</dbReference>
<dbReference type="CDD" id="cd05568">
    <property type="entry name" value="PTS_IIB_bgl_like"/>
    <property type="match status" value="1"/>
</dbReference>
<feature type="coiled-coil region" evidence="6">
    <location>
        <begin position="293"/>
        <end position="320"/>
    </location>
</feature>
<dbReference type="Gene3D" id="3.40.930.10">
    <property type="entry name" value="Mannitol-specific EII, Chain A"/>
    <property type="match status" value="1"/>
</dbReference>
<dbReference type="InterPro" id="IPR016152">
    <property type="entry name" value="PTrfase/Anion_transptr"/>
</dbReference>
<dbReference type="EMBL" id="CP040798">
    <property type="protein sequence ID" value="QLB50497.1"/>
    <property type="molecule type" value="Genomic_DNA"/>
</dbReference>
<evidence type="ECO:0000256" key="2">
    <source>
        <dbReference type="ARBA" id="ARBA00022737"/>
    </source>
</evidence>
<dbReference type="PROSITE" id="PS51372">
    <property type="entry name" value="PRD_2"/>
    <property type="match status" value="2"/>
</dbReference>
<feature type="domain" description="PRD" evidence="9">
    <location>
        <begin position="187"/>
        <end position="293"/>
    </location>
</feature>
<feature type="domain" description="PTS EIIB type-2" evidence="8">
    <location>
        <begin position="408"/>
        <end position="500"/>
    </location>
</feature>
<dbReference type="AlphaFoldDB" id="A0A7H8V227"/>
<keyword evidence="3" id="KW-0805">Transcription regulation</keyword>
<protein>
    <submittedName>
        <fullName evidence="10">PRD domain-containing protein</fullName>
    </submittedName>
</protein>
<evidence type="ECO:0000259" key="8">
    <source>
        <dbReference type="PROSITE" id="PS51099"/>
    </source>
</evidence>
<dbReference type="Pfam" id="PF08279">
    <property type="entry name" value="HTH_11"/>
    <property type="match status" value="1"/>
</dbReference>
<dbReference type="GO" id="GO:0006355">
    <property type="term" value="P:regulation of DNA-templated transcription"/>
    <property type="evidence" value="ECO:0007669"/>
    <property type="project" value="InterPro"/>
</dbReference>
<dbReference type="RefSeq" id="WP_176799252.1">
    <property type="nucleotide sequence ID" value="NZ_CP040798.1"/>
</dbReference>
<name>A0A7H8V227_STRSA</name>
<organism evidence="10 11">
    <name type="scientific">Streptococcus sanguinis</name>
    <dbReference type="NCBI Taxonomy" id="1305"/>
    <lineage>
        <taxon>Bacteria</taxon>
        <taxon>Bacillati</taxon>
        <taxon>Bacillota</taxon>
        <taxon>Bacilli</taxon>
        <taxon>Lactobacillales</taxon>
        <taxon>Streptococcaceae</taxon>
        <taxon>Streptococcus</taxon>
    </lineage>
</organism>
<dbReference type="PANTHER" id="PTHR30185:SF18">
    <property type="entry name" value="TRANSCRIPTIONAL REGULATOR MTLR"/>
    <property type="match status" value="1"/>
</dbReference>
<feature type="domain" description="PRD" evidence="9">
    <location>
        <begin position="298"/>
        <end position="405"/>
    </location>
</feature>
<accession>A0A7H8V227</accession>
<dbReference type="InterPro" id="IPR011608">
    <property type="entry name" value="PRD"/>
</dbReference>
<dbReference type="GO" id="GO:0008982">
    <property type="term" value="F:protein-N(PI)-phosphohistidine-sugar phosphotransferase activity"/>
    <property type="evidence" value="ECO:0007669"/>
    <property type="project" value="InterPro"/>
</dbReference>
<evidence type="ECO:0000256" key="6">
    <source>
        <dbReference type="SAM" id="Coils"/>
    </source>
</evidence>
<dbReference type="Pfam" id="PF00359">
    <property type="entry name" value="PTS_EIIA_2"/>
    <property type="match status" value="1"/>
</dbReference>
<dbReference type="Pfam" id="PF00874">
    <property type="entry name" value="PRD"/>
    <property type="match status" value="2"/>
</dbReference>
<dbReference type="Pfam" id="PF02302">
    <property type="entry name" value="PTS_IIB"/>
    <property type="match status" value="1"/>
</dbReference>
<dbReference type="InterPro" id="IPR013196">
    <property type="entry name" value="HTH_11"/>
</dbReference>
<evidence type="ECO:0000256" key="5">
    <source>
        <dbReference type="ARBA" id="ARBA00023163"/>
    </source>
</evidence>
<keyword evidence="5" id="KW-0804">Transcription</keyword>
<evidence type="ECO:0000256" key="4">
    <source>
        <dbReference type="ARBA" id="ARBA00023159"/>
    </source>
</evidence>
<keyword evidence="6" id="KW-0175">Coiled coil</keyword>
<evidence type="ECO:0000313" key="10">
    <source>
        <dbReference type="EMBL" id="QLB50497.1"/>
    </source>
</evidence>
<keyword evidence="4" id="KW-0010">Activator</keyword>
<keyword evidence="1" id="KW-0808">Transferase</keyword>
<feature type="domain" description="PTS EIIA type-2" evidence="7">
    <location>
        <begin position="520"/>
        <end position="662"/>
    </location>
</feature>
<dbReference type="PROSITE" id="PS51099">
    <property type="entry name" value="PTS_EIIB_TYPE_2"/>
    <property type="match status" value="1"/>
</dbReference>
<proteinExistence type="predicted"/>
<evidence type="ECO:0000313" key="11">
    <source>
        <dbReference type="Proteomes" id="UP000509535"/>
    </source>
</evidence>
<evidence type="ECO:0000256" key="3">
    <source>
        <dbReference type="ARBA" id="ARBA00023015"/>
    </source>
</evidence>
<dbReference type="InterPro" id="IPR036095">
    <property type="entry name" value="PTS_EIIB-like_sf"/>
</dbReference>
<reference evidence="10 11" key="1">
    <citation type="submission" date="2019-06" db="EMBL/GenBank/DDBJ databases">
        <title>The organization of the Streptococcus sanguinis genomes.</title>
        <authorList>
            <person name="Wang H.Y."/>
            <person name="Chen Y.Y.M."/>
            <person name="Wu C.H."/>
        </authorList>
    </citation>
    <scope>NUCLEOTIDE SEQUENCE [LARGE SCALE GENOMIC DNA]</scope>
    <source>
        <strain evidence="10 11">CGMH058</strain>
    </source>
</reference>